<dbReference type="EMBL" id="JAATVY010000009">
    <property type="protein sequence ID" value="NJC71017.1"/>
    <property type="molecule type" value="Genomic_DNA"/>
</dbReference>
<proteinExistence type="predicted"/>
<gene>
    <name evidence="1" type="ORF">HC031_15025</name>
</gene>
<reference evidence="1 2" key="1">
    <citation type="submission" date="2020-03" db="EMBL/GenBank/DDBJ databases">
        <title>WGS of the type strain of Planosporangium spp.</title>
        <authorList>
            <person name="Thawai C."/>
        </authorList>
    </citation>
    <scope>NUCLEOTIDE SEQUENCE [LARGE SCALE GENOMIC DNA]</scope>
    <source>
        <strain evidence="1 2">TBRC 5610</strain>
    </source>
</reference>
<keyword evidence="2" id="KW-1185">Reference proteome</keyword>
<comment type="caution">
    <text evidence="1">The sequence shown here is derived from an EMBL/GenBank/DDBJ whole genome shotgun (WGS) entry which is preliminary data.</text>
</comment>
<name>A0ABX0XYP6_9ACTN</name>
<dbReference type="Proteomes" id="UP000722989">
    <property type="component" value="Unassembled WGS sequence"/>
</dbReference>
<evidence type="ECO:0000313" key="1">
    <source>
        <dbReference type="EMBL" id="NJC71017.1"/>
    </source>
</evidence>
<evidence type="ECO:0000313" key="2">
    <source>
        <dbReference type="Proteomes" id="UP000722989"/>
    </source>
</evidence>
<accession>A0ABX0XYP6</accession>
<dbReference type="RefSeq" id="WP_167925921.1">
    <property type="nucleotide sequence ID" value="NZ_JAATVY010000009.1"/>
</dbReference>
<organism evidence="1 2">
    <name type="scientific">Planosporangium thailandense</name>
    <dbReference type="NCBI Taxonomy" id="765197"/>
    <lineage>
        <taxon>Bacteria</taxon>
        <taxon>Bacillati</taxon>
        <taxon>Actinomycetota</taxon>
        <taxon>Actinomycetes</taxon>
        <taxon>Micromonosporales</taxon>
        <taxon>Micromonosporaceae</taxon>
        <taxon>Planosporangium</taxon>
    </lineage>
</organism>
<sequence length="78" mass="8634">MDKVAAVTMDRISLSPYESQVAQRLQYVVAQVMTTHAGAPQDDVVRVLTERLRGMGINPNPREISQIAESIAQLPKSR</sequence>
<protein>
    <submittedName>
        <fullName evidence="1">Uncharacterized protein</fullName>
    </submittedName>
</protein>